<sequence>MKSMGDAGVTLTVRVIRSFQHRNVRPIVLKNVDLNSCVEDFLALVKDSIGENASLPPPVKKYDYDSLKIEHKAHGAKTSDPLINTFDDDKLLLKPGKTLRQSGVENECEVSLFKWTDYVAYVRSKTEV</sequence>
<dbReference type="AlphaFoldDB" id="A0A7R9BGF8"/>
<keyword evidence="3" id="KW-1185">Reference proteome</keyword>
<dbReference type="EMBL" id="OA882176">
    <property type="protein sequence ID" value="CAD7273514.1"/>
    <property type="molecule type" value="Genomic_DNA"/>
</dbReference>
<evidence type="ECO:0000313" key="3">
    <source>
        <dbReference type="Proteomes" id="UP000678499"/>
    </source>
</evidence>
<comment type="similarity">
    <text evidence="1">Belongs to the UPF0538 family.</text>
</comment>
<dbReference type="EMBL" id="CAJPEX010000139">
    <property type="protein sequence ID" value="CAG0913666.1"/>
    <property type="molecule type" value="Genomic_DNA"/>
</dbReference>
<reference evidence="2" key="1">
    <citation type="submission" date="2020-11" db="EMBL/GenBank/DDBJ databases">
        <authorList>
            <person name="Tran Van P."/>
        </authorList>
    </citation>
    <scope>NUCLEOTIDE SEQUENCE</scope>
</reference>
<evidence type="ECO:0000313" key="2">
    <source>
        <dbReference type="EMBL" id="CAD7273514.1"/>
    </source>
</evidence>
<name>A0A7R9BGF8_9CRUS</name>
<dbReference type="PANTHER" id="PTHR18444">
    <property type="entry name" value="UPF0538 FAMILY MEMBER"/>
    <property type="match status" value="1"/>
</dbReference>
<organism evidence="2">
    <name type="scientific">Notodromas monacha</name>
    <dbReference type="NCBI Taxonomy" id="399045"/>
    <lineage>
        <taxon>Eukaryota</taxon>
        <taxon>Metazoa</taxon>
        <taxon>Ecdysozoa</taxon>
        <taxon>Arthropoda</taxon>
        <taxon>Crustacea</taxon>
        <taxon>Oligostraca</taxon>
        <taxon>Ostracoda</taxon>
        <taxon>Podocopa</taxon>
        <taxon>Podocopida</taxon>
        <taxon>Cypridocopina</taxon>
        <taxon>Cypridoidea</taxon>
        <taxon>Cyprididae</taxon>
        <taxon>Notodromas</taxon>
    </lineage>
</organism>
<dbReference type="InterPro" id="IPR018794">
    <property type="entry name" value="UPF0538"/>
</dbReference>
<dbReference type="Pfam" id="PF10209">
    <property type="entry name" value="DUF2340"/>
    <property type="match status" value="1"/>
</dbReference>
<dbReference type="OrthoDB" id="937at2759"/>
<proteinExistence type="inferred from homology"/>
<accession>A0A7R9BGF8</accession>
<dbReference type="PANTHER" id="PTHR18444:SF9">
    <property type="entry name" value="UPF0538 PROTEIN C2ORF76"/>
    <property type="match status" value="1"/>
</dbReference>
<evidence type="ECO:0000256" key="1">
    <source>
        <dbReference type="ARBA" id="ARBA00007176"/>
    </source>
</evidence>
<protein>
    <submittedName>
        <fullName evidence="2">Uncharacterized protein</fullName>
    </submittedName>
</protein>
<gene>
    <name evidence="2" type="ORF">NMOB1V02_LOCUS1395</name>
</gene>
<dbReference type="Proteomes" id="UP000678499">
    <property type="component" value="Unassembled WGS sequence"/>
</dbReference>